<dbReference type="CDD" id="cd07377">
    <property type="entry name" value="WHTH_GntR"/>
    <property type="match status" value="1"/>
</dbReference>
<dbReference type="OrthoDB" id="9808698at2"/>
<dbReference type="GO" id="GO:0003700">
    <property type="term" value="F:DNA-binding transcription factor activity"/>
    <property type="evidence" value="ECO:0007669"/>
    <property type="project" value="InterPro"/>
</dbReference>
<reference evidence="5 6" key="1">
    <citation type="submission" date="2018-01" db="EMBL/GenBank/DDBJ databases">
        <title>Whole genome sequencing of Histamine producing bacteria.</title>
        <authorList>
            <person name="Butler K."/>
        </authorList>
    </citation>
    <scope>NUCLEOTIDE SEQUENCE [LARGE SCALE GENOMIC DNA]</scope>
    <source>
        <strain evidence="5 6">DSM 100436</strain>
    </source>
</reference>
<evidence type="ECO:0000256" key="3">
    <source>
        <dbReference type="ARBA" id="ARBA00023163"/>
    </source>
</evidence>
<dbReference type="InterPro" id="IPR036388">
    <property type="entry name" value="WH-like_DNA-bd_sf"/>
</dbReference>
<dbReference type="RefSeq" id="WP_036820938.1">
    <property type="nucleotide sequence ID" value="NZ_JGVO01000303.1"/>
</dbReference>
<dbReference type="PANTHER" id="PTHR44846:SF1">
    <property type="entry name" value="MANNOSYL-D-GLYCERATE TRANSPORT_METABOLISM SYSTEM REPRESSOR MNGR-RELATED"/>
    <property type="match status" value="1"/>
</dbReference>
<dbReference type="InterPro" id="IPR011663">
    <property type="entry name" value="UTRA"/>
</dbReference>
<dbReference type="InterPro" id="IPR028978">
    <property type="entry name" value="Chorismate_lyase_/UTRA_dom_sf"/>
</dbReference>
<dbReference type="SMART" id="SM00866">
    <property type="entry name" value="UTRA"/>
    <property type="match status" value="1"/>
</dbReference>
<evidence type="ECO:0000256" key="1">
    <source>
        <dbReference type="ARBA" id="ARBA00023015"/>
    </source>
</evidence>
<name>A0A2T3P183_9GAMM</name>
<proteinExistence type="predicted"/>
<keyword evidence="6" id="KW-1185">Reference proteome</keyword>
<dbReference type="PRINTS" id="PR00035">
    <property type="entry name" value="HTHGNTR"/>
</dbReference>
<evidence type="ECO:0000256" key="2">
    <source>
        <dbReference type="ARBA" id="ARBA00023125"/>
    </source>
</evidence>
<dbReference type="PANTHER" id="PTHR44846">
    <property type="entry name" value="MANNOSYL-D-GLYCERATE TRANSPORT/METABOLISM SYSTEM REPRESSOR MNGR-RELATED"/>
    <property type="match status" value="1"/>
</dbReference>
<comment type="caution">
    <text evidence="5">The sequence shown here is derived from an EMBL/GenBank/DDBJ whole genome shotgun (WGS) entry which is preliminary data.</text>
</comment>
<dbReference type="Pfam" id="PF00392">
    <property type="entry name" value="GntR"/>
    <property type="match status" value="1"/>
</dbReference>
<dbReference type="InterPro" id="IPR050679">
    <property type="entry name" value="Bact_HTH_transcr_reg"/>
</dbReference>
<dbReference type="SUPFAM" id="SSF64288">
    <property type="entry name" value="Chorismate lyase-like"/>
    <property type="match status" value="1"/>
</dbReference>
<accession>A0A2T3P183</accession>
<keyword evidence="3" id="KW-0804">Transcription</keyword>
<dbReference type="InterPro" id="IPR036390">
    <property type="entry name" value="WH_DNA-bd_sf"/>
</dbReference>
<organism evidence="5 6">
    <name type="scientific">Photobacterium sanctipauli</name>
    <dbReference type="NCBI Taxonomy" id="1342794"/>
    <lineage>
        <taxon>Bacteria</taxon>
        <taxon>Pseudomonadati</taxon>
        <taxon>Pseudomonadota</taxon>
        <taxon>Gammaproteobacteria</taxon>
        <taxon>Vibrionales</taxon>
        <taxon>Vibrionaceae</taxon>
        <taxon>Photobacterium</taxon>
    </lineage>
</organism>
<dbReference type="GO" id="GO:0003677">
    <property type="term" value="F:DNA binding"/>
    <property type="evidence" value="ECO:0007669"/>
    <property type="project" value="UniProtKB-KW"/>
</dbReference>
<dbReference type="SMART" id="SM00345">
    <property type="entry name" value="HTH_GNTR"/>
    <property type="match status" value="1"/>
</dbReference>
<evidence type="ECO:0000313" key="5">
    <source>
        <dbReference type="EMBL" id="PSW22260.1"/>
    </source>
</evidence>
<dbReference type="GO" id="GO:0045892">
    <property type="term" value="P:negative regulation of DNA-templated transcription"/>
    <property type="evidence" value="ECO:0007669"/>
    <property type="project" value="TreeGrafter"/>
</dbReference>
<feature type="domain" description="HTH gntR-type" evidence="4">
    <location>
        <begin position="8"/>
        <end position="76"/>
    </location>
</feature>
<protein>
    <submittedName>
        <fullName evidence="5">GntR family transcriptional regulator</fullName>
    </submittedName>
</protein>
<dbReference type="EMBL" id="PYMA01000001">
    <property type="protein sequence ID" value="PSW22260.1"/>
    <property type="molecule type" value="Genomic_DNA"/>
</dbReference>
<evidence type="ECO:0000313" key="6">
    <source>
        <dbReference type="Proteomes" id="UP000241771"/>
    </source>
</evidence>
<keyword evidence="1" id="KW-0805">Transcription regulation</keyword>
<dbReference type="Gene3D" id="3.40.1410.10">
    <property type="entry name" value="Chorismate lyase-like"/>
    <property type="match status" value="1"/>
</dbReference>
<dbReference type="FunFam" id="1.10.10.10:FF:000079">
    <property type="entry name" value="GntR family transcriptional regulator"/>
    <property type="match status" value="1"/>
</dbReference>
<sequence length="243" mass="27789">MIDKHSSVPIYLQIEQILTEQIDNGMLKPGDSIPSEPSMCEQFGVSRMTARKAVDYLVRQGVVERIRGKGTFVCEREQQLKIALPLDKHLTSSEVADFLNSPITNQLLHLSKQPVEREIAEILGISEGDEVWHMKRLRLVGNTPFVFERTFMLAEPFSDLTEDDLNNSKYGYLADKGYAVGGSKKEIRAELPMQDVRELLGLRRDEPVLFARSVAYLDDKTPFEVSDIYYNQEHYTFTLEADR</sequence>
<dbReference type="Pfam" id="PF07702">
    <property type="entry name" value="UTRA"/>
    <property type="match status" value="1"/>
</dbReference>
<dbReference type="InterPro" id="IPR000524">
    <property type="entry name" value="Tscrpt_reg_HTH_GntR"/>
</dbReference>
<keyword evidence="2" id="KW-0238">DNA-binding</keyword>
<dbReference type="Proteomes" id="UP000241771">
    <property type="component" value="Unassembled WGS sequence"/>
</dbReference>
<dbReference type="SUPFAM" id="SSF46785">
    <property type="entry name" value="Winged helix' DNA-binding domain"/>
    <property type="match status" value="1"/>
</dbReference>
<dbReference type="PROSITE" id="PS50949">
    <property type="entry name" value="HTH_GNTR"/>
    <property type="match status" value="1"/>
</dbReference>
<dbReference type="Gene3D" id="1.10.10.10">
    <property type="entry name" value="Winged helix-like DNA-binding domain superfamily/Winged helix DNA-binding domain"/>
    <property type="match status" value="1"/>
</dbReference>
<dbReference type="AlphaFoldDB" id="A0A2T3P183"/>
<evidence type="ECO:0000259" key="4">
    <source>
        <dbReference type="PROSITE" id="PS50949"/>
    </source>
</evidence>
<gene>
    <name evidence="5" type="ORF">C9I98_03075</name>
</gene>